<keyword evidence="3" id="KW-1185">Reference proteome</keyword>
<dbReference type="Proteomes" id="UP001620626">
    <property type="component" value="Unassembled WGS sequence"/>
</dbReference>
<dbReference type="EMBL" id="JBICBT010001381">
    <property type="protein sequence ID" value="KAL3070540.1"/>
    <property type="molecule type" value="Genomic_DNA"/>
</dbReference>
<evidence type="ECO:0000313" key="2">
    <source>
        <dbReference type="EMBL" id="KAL3070540.1"/>
    </source>
</evidence>
<keyword evidence="1" id="KW-0472">Membrane</keyword>
<sequence>MMKMHRGPNLSIWSNWKFRIPIVFTSELNNFAEAFHRKLQRQFSCTHPTIWRFTDTIRCEQNAKDADILRCVMGESAPQNKKKYRDADARIVRLIHVITTSITITSPKIITIMQMSM</sequence>
<evidence type="ECO:0000313" key="3">
    <source>
        <dbReference type="Proteomes" id="UP001620626"/>
    </source>
</evidence>
<comment type="caution">
    <text evidence="2">The sequence shown here is derived from an EMBL/GenBank/DDBJ whole genome shotgun (WGS) entry which is preliminary data.</text>
</comment>
<feature type="transmembrane region" description="Helical" evidence="1">
    <location>
        <begin position="91"/>
        <end position="110"/>
    </location>
</feature>
<keyword evidence="1" id="KW-0812">Transmembrane</keyword>
<protein>
    <submittedName>
        <fullName evidence="2">Uncharacterized protein</fullName>
    </submittedName>
</protein>
<reference evidence="2 3" key="1">
    <citation type="submission" date="2024-10" db="EMBL/GenBank/DDBJ databases">
        <authorList>
            <person name="Kim D."/>
        </authorList>
    </citation>
    <scope>NUCLEOTIDE SEQUENCE [LARGE SCALE GENOMIC DNA]</scope>
    <source>
        <strain evidence="2">BH-2024</strain>
    </source>
</reference>
<evidence type="ECO:0000256" key="1">
    <source>
        <dbReference type="SAM" id="Phobius"/>
    </source>
</evidence>
<dbReference type="AlphaFoldDB" id="A0ABD2HZV4"/>
<accession>A0ABD2HZV4</accession>
<name>A0ABD2HZV4_9BILA</name>
<organism evidence="2 3">
    <name type="scientific">Heterodera trifolii</name>
    <dbReference type="NCBI Taxonomy" id="157864"/>
    <lineage>
        <taxon>Eukaryota</taxon>
        <taxon>Metazoa</taxon>
        <taxon>Ecdysozoa</taxon>
        <taxon>Nematoda</taxon>
        <taxon>Chromadorea</taxon>
        <taxon>Rhabditida</taxon>
        <taxon>Tylenchina</taxon>
        <taxon>Tylenchomorpha</taxon>
        <taxon>Tylenchoidea</taxon>
        <taxon>Heteroderidae</taxon>
        <taxon>Heteroderinae</taxon>
        <taxon>Heterodera</taxon>
    </lineage>
</organism>
<gene>
    <name evidence="2" type="ORF">niasHT_032330</name>
</gene>
<keyword evidence="1" id="KW-1133">Transmembrane helix</keyword>
<proteinExistence type="predicted"/>